<gene>
    <name evidence="3" type="ORF">B0F90DRAFT_1610424</name>
</gene>
<dbReference type="PANTHER" id="PTHR38409">
    <property type="entry name" value="MDM10-COMPLEMENTING PROTEIN 1"/>
    <property type="match status" value="1"/>
</dbReference>
<dbReference type="Proteomes" id="UP001203297">
    <property type="component" value="Unassembled WGS sequence"/>
</dbReference>
<evidence type="ECO:0000256" key="1">
    <source>
        <dbReference type="SAM" id="Phobius"/>
    </source>
</evidence>
<feature type="domain" description="Mitochondrial adapter protein MCP1 transmembrane" evidence="2">
    <location>
        <begin position="106"/>
        <end position="208"/>
    </location>
</feature>
<feature type="transmembrane region" description="Helical" evidence="1">
    <location>
        <begin position="64"/>
        <end position="83"/>
    </location>
</feature>
<keyword evidence="1" id="KW-0472">Membrane</keyword>
<dbReference type="Gene3D" id="1.20.1300.10">
    <property type="entry name" value="Fumarate reductase/succinate dehydrogenase, transmembrane subunit"/>
    <property type="match status" value="1"/>
</dbReference>
<dbReference type="GO" id="GO:0016020">
    <property type="term" value="C:membrane"/>
    <property type="evidence" value="ECO:0007669"/>
    <property type="project" value="InterPro"/>
</dbReference>
<dbReference type="GO" id="GO:0055088">
    <property type="term" value="P:lipid homeostasis"/>
    <property type="evidence" value="ECO:0007669"/>
    <property type="project" value="InterPro"/>
</dbReference>
<dbReference type="InterPro" id="IPR039960">
    <property type="entry name" value="MCP1"/>
</dbReference>
<feature type="non-terminal residue" evidence="3">
    <location>
        <position position="212"/>
    </location>
</feature>
<feature type="transmembrane region" description="Helical" evidence="1">
    <location>
        <begin position="187"/>
        <end position="207"/>
    </location>
</feature>
<dbReference type="AlphaFoldDB" id="A0AAD4M5M1"/>
<dbReference type="SUPFAM" id="SSF81343">
    <property type="entry name" value="Fumarate reductase respiratory complex transmembrane subunits"/>
    <property type="match status" value="1"/>
</dbReference>
<comment type="caution">
    <text evidence="3">The sequence shown here is derived from an EMBL/GenBank/DDBJ whole genome shotgun (WGS) entry which is preliminary data.</text>
</comment>
<sequence>PWHTRTRLSKVLTVLTHGSAPFITTFLIVHLAAPSIANLGGSALSSQTMLIGREYYQTMFGERYLVFGPLFIHSTCAILKRLFSLRLSRPLSSALSVTGYATALFFLPIHVITHRLAPADPTPPISSLSPSELDYEYVKAALRGWPVRSTLLYTALVFGVTLHAADGIAVMWSTWAPESKLIPGRRVRQILTGATVVLVLNGLAVVAREPLL</sequence>
<evidence type="ECO:0000313" key="4">
    <source>
        <dbReference type="Proteomes" id="UP001203297"/>
    </source>
</evidence>
<evidence type="ECO:0000313" key="3">
    <source>
        <dbReference type="EMBL" id="KAI0303335.1"/>
    </source>
</evidence>
<dbReference type="Pfam" id="PF07950">
    <property type="entry name" value="MCP1_TM"/>
    <property type="match status" value="1"/>
</dbReference>
<feature type="transmembrane region" description="Helical" evidence="1">
    <location>
        <begin position="12"/>
        <end position="33"/>
    </location>
</feature>
<dbReference type="InterPro" id="IPR034804">
    <property type="entry name" value="SQR/QFR_C/D"/>
</dbReference>
<evidence type="ECO:0000259" key="2">
    <source>
        <dbReference type="Pfam" id="PF07950"/>
    </source>
</evidence>
<protein>
    <recommendedName>
        <fullName evidence="2">Mitochondrial adapter protein MCP1 transmembrane domain-containing protein</fullName>
    </recommendedName>
</protein>
<feature type="transmembrane region" description="Helical" evidence="1">
    <location>
        <begin position="95"/>
        <end position="113"/>
    </location>
</feature>
<name>A0AAD4M5M1_9AGAM</name>
<dbReference type="InterPro" id="IPR012472">
    <property type="entry name" value="MCP1_TM"/>
</dbReference>
<keyword evidence="1" id="KW-1133">Transmembrane helix</keyword>
<feature type="transmembrane region" description="Helical" evidence="1">
    <location>
        <begin position="151"/>
        <end position="175"/>
    </location>
</feature>
<keyword evidence="4" id="KW-1185">Reference proteome</keyword>
<accession>A0AAD4M5M1</accession>
<proteinExistence type="predicted"/>
<dbReference type="PANTHER" id="PTHR38409:SF1">
    <property type="entry name" value="MITOCHONDRIAL ADAPTER PROTEIN MCP1"/>
    <property type="match status" value="1"/>
</dbReference>
<dbReference type="EMBL" id="WTXG01000009">
    <property type="protein sequence ID" value="KAI0303335.1"/>
    <property type="molecule type" value="Genomic_DNA"/>
</dbReference>
<organism evidence="3 4">
    <name type="scientific">Multifurca ochricompacta</name>
    <dbReference type="NCBI Taxonomy" id="376703"/>
    <lineage>
        <taxon>Eukaryota</taxon>
        <taxon>Fungi</taxon>
        <taxon>Dikarya</taxon>
        <taxon>Basidiomycota</taxon>
        <taxon>Agaricomycotina</taxon>
        <taxon>Agaricomycetes</taxon>
        <taxon>Russulales</taxon>
        <taxon>Russulaceae</taxon>
        <taxon>Multifurca</taxon>
    </lineage>
</organism>
<feature type="non-terminal residue" evidence="3">
    <location>
        <position position="1"/>
    </location>
</feature>
<reference evidence="3" key="1">
    <citation type="journal article" date="2022" name="New Phytol.">
        <title>Evolutionary transition to the ectomycorrhizal habit in the genomes of a hyperdiverse lineage of mushroom-forming fungi.</title>
        <authorList>
            <person name="Looney B."/>
            <person name="Miyauchi S."/>
            <person name="Morin E."/>
            <person name="Drula E."/>
            <person name="Courty P.E."/>
            <person name="Kohler A."/>
            <person name="Kuo A."/>
            <person name="LaButti K."/>
            <person name="Pangilinan J."/>
            <person name="Lipzen A."/>
            <person name="Riley R."/>
            <person name="Andreopoulos W."/>
            <person name="He G."/>
            <person name="Johnson J."/>
            <person name="Nolan M."/>
            <person name="Tritt A."/>
            <person name="Barry K.W."/>
            <person name="Grigoriev I.V."/>
            <person name="Nagy L.G."/>
            <person name="Hibbett D."/>
            <person name="Henrissat B."/>
            <person name="Matheny P.B."/>
            <person name="Labbe J."/>
            <person name="Martin F.M."/>
        </authorList>
    </citation>
    <scope>NUCLEOTIDE SEQUENCE</scope>
    <source>
        <strain evidence="3">BPL690</strain>
    </source>
</reference>
<keyword evidence="1" id="KW-0812">Transmembrane</keyword>